<protein>
    <submittedName>
        <fullName evidence="6">Putative LysR family transcriptional regulator YnfL</fullName>
    </submittedName>
</protein>
<dbReference type="eggNOG" id="COG0583">
    <property type="taxonomic scope" value="Bacteria"/>
</dbReference>
<dbReference type="SUPFAM" id="SSF53850">
    <property type="entry name" value="Periplasmic binding protein-like II"/>
    <property type="match status" value="1"/>
</dbReference>
<gene>
    <name evidence="6" type="primary">ynfL</name>
    <name evidence="6" type="ORF">EV102420_09_02090</name>
</gene>
<dbReference type="InterPro" id="IPR000847">
    <property type="entry name" value="LysR_HTH_N"/>
</dbReference>
<dbReference type="InterPro" id="IPR036390">
    <property type="entry name" value="WH_DNA-bd_sf"/>
</dbReference>
<dbReference type="Gene3D" id="1.10.10.10">
    <property type="entry name" value="Winged helix-like DNA-binding domain superfamily/Winged helix DNA-binding domain"/>
    <property type="match status" value="1"/>
</dbReference>
<dbReference type="GO" id="GO:0003677">
    <property type="term" value="F:DNA binding"/>
    <property type="evidence" value="ECO:0007669"/>
    <property type="project" value="UniProtKB-KW"/>
</dbReference>
<dbReference type="RefSeq" id="WP_042391094.1">
    <property type="nucleotide sequence ID" value="NZ_BBMZ01000009.1"/>
</dbReference>
<dbReference type="OrthoDB" id="6804990at2"/>
<dbReference type="PANTHER" id="PTHR30346:SF0">
    <property type="entry name" value="HCA OPERON TRANSCRIPTIONAL ACTIVATOR HCAR"/>
    <property type="match status" value="1"/>
</dbReference>
<evidence type="ECO:0000256" key="3">
    <source>
        <dbReference type="ARBA" id="ARBA00023125"/>
    </source>
</evidence>
<evidence type="ECO:0000313" key="6">
    <source>
        <dbReference type="EMBL" id="GAL58176.1"/>
    </source>
</evidence>
<dbReference type="STRING" id="1115515.EV102420_09_02090"/>
<dbReference type="InterPro" id="IPR005119">
    <property type="entry name" value="LysR_subst-bd"/>
</dbReference>
<comment type="caution">
    <text evidence="6">The sequence shown here is derived from an EMBL/GenBank/DDBJ whole genome shotgun (WGS) entry which is preliminary data.</text>
</comment>
<keyword evidence="4" id="KW-0804">Transcription</keyword>
<dbReference type="InterPro" id="IPR036388">
    <property type="entry name" value="WH-like_DNA-bd_sf"/>
</dbReference>
<name>A0A090V041_PSEVU</name>
<evidence type="ECO:0000256" key="2">
    <source>
        <dbReference type="ARBA" id="ARBA00023015"/>
    </source>
</evidence>
<comment type="similarity">
    <text evidence="1">Belongs to the LysR transcriptional regulatory family.</text>
</comment>
<dbReference type="AlphaFoldDB" id="A0A090V041"/>
<dbReference type="CDD" id="cd08414">
    <property type="entry name" value="PBP2_LTTR_aromatics_like"/>
    <property type="match status" value="1"/>
</dbReference>
<dbReference type="SUPFAM" id="SSF46785">
    <property type="entry name" value="Winged helix' DNA-binding domain"/>
    <property type="match status" value="1"/>
</dbReference>
<organism evidence="6 7">
    <name type="scientific">Pseudescherichia vulneris NBRC 102420</name>
    <dbReference type="NCBI Taxonomy" id="1115515"/>
    <lineage>
        <taxon>Bacteria</taxon>
        <taxon>Pseudomonadati</taxon>
        <taxon>Pseudomonadota</taxon>
        <taxon>Gammaproteobacteria</taxon>
        <taxon>Enterobacterales</taxon>
        <taxon>Enterobacteriaceae</taxon>
        <taxon>Pseudescherichia</taxon>
    </lineage>
</organism>
<reference evidence="6 7" key="1">
    <citation type="submission" date="2014-09" db="EMBL/GenBank/DDBJ databases">
        <title>Whole genome shotgun sequence of Escherichia vulneris NBRC 102420.</title>
        <authorList>
            <person name="Yoshida Y."/>
            <person name="Hosoyama A."/>
            <person name="Tsuchikane K."/>
            <person name="Ohji S."/>
            <person name="Ichikawa N."/>
            <person name="Kimura A."/>
            <person name="Yamazoe A."/>
            <person name="Ezaki T."/>
            <person name="Fujita N."/>
        </authorList>
    </citation>
    <scope>NUCLEOTIDE SEQUENCE [LARGE SCALE GENOMIC DNA]</scope>
    <source>
        <strain evidence="6 7">NBRC 102420</strain>
    </source>
</reference>
<keyword evidence="7" id="KW-1185">Reference proteome</keyword>
<dbReference type="PRINTS" id="PR00039">
    <property type="entry name" value="HTHLYSR"/>
</dbReference>
<keyword evidence="3" id="KW-0238">DNA-binding</keyword>
<sequence length="291" mass="32646">MELRQLRYFTAVAKLGSISQAAQALHIAQPALTRQIKKLEEDVGVLLLERTGRGVNLTDAGTQFLADVEKLLDDATTARERAIRASRGECGNLSLALPVIQNAAPSITSLLKRFKQKAPHVGITLHHLISEVQLAMIAEGQLDAGFLLFRPQNDPRFEGVPIFKERMLLAYPAEWSWSNNKKPEYLRDLQDLDFIWITRTAAPVWHDRLIHCFFDAGFTPRSVMQGVDAVSMLTLVSAGMGCTIVAEGTRYLAPPNVLFSTLYDLNLEQEWELVWCKNRCSEVLKSLIKMI</sequence>
<accession>A0A090V041</accession>
<keyword evidence="2" id="KW-0805">Transcription regulation</keyword>
<dbReference type="GO" id="GO:0003700">
    <property type="term" value="F:DNA-binding transcription factor activity"/>
    <property type="evidence" value="ECO:0007669"/>
    <property type="project" value="InterPro"/>
</dbReference>
<dbReference type="Pfam" id="PF00126">
    <property type="entry name" value="HTH_1"/>
    <property type="match status" value="1"/>
</dbReference>
<dbReference type="Proteomes" id="UP000029462">
    <property type="component" value="Unassembled WGS sequence"/>
</dbReference>
<evidence type="ECO:0000259" key="5">
    <source>
        <dbReference type="PROSITE" id="PS50931"/>
    </source>
</evidence>
<dbReference type="EMBL" id="BBMZ01000009">
    <property type="protein sequence ID" value="GAL58176.1"/>
    <property type="molecule type" value="Genomic_DNA"/>
</dbReference>
<dbReference type="Gene3D" id="3.40.190.10">
    <property type="entry name" value="Periplasmic binding protein-like II"/>
    <property type="match status" value="2"/>
</dbReference>
<feature type="domain" description="HTH lysR-type" evidence="5">
    <location>
        <begin position="1"/>
        <end position="58"/>
    </location>
</feature>
<dbReference type="GO" id="GO:0032993">
    <property type="term" value="C:protein-DNA complex"/>
    <property type="evidence" value="ECO:0007669"/>
    <property type="project" value="TreeGrafter"/>
</dbReference>
<proteinExistence type="inferred from homology"/>
<dbReference type="PANTHER" id="PTHR30346">
    <property type="entry name" value="TRANSCRIPTIONAL DUAL REGULATOR HCAR-RELATED"/>
    <property type="match status" value="1"/>
</dbReference>
<dbReference type="Pfam" id="PF03466">
    <property type="entry name" value="LysR_substrate"/>
    <property type="match status" value="1"/>
</dbReference>
<dbReference type="PROSITE" id="PS50931">
    <property type="entry name" value="HTH_LYSR"/>
    <property type="match status" value="1"/>
</dbReference>
<evidence type="ECO:0000256" key="1">
    <source>
        <dbReference type="ARBA" id="ARBA00009437"/>
    </source>
</evidence>
<evidence type="ECO:0000313" key="7">
    <source>
        <dbReference type="Proteomes" id="UP000029462"/>
    </source>
</evidence>
<dbReference type="FunFam" id="1.10.10.10:FF:000001">
    <property type="entry name" value="LysR family transcriptional regulator"/>
    <property type="match status" value="1"/>
</dbReference>
<evidence type="ECO:0000256" key="4">
    <source>
        <dbReference type="ARBA" id="ARBA00023163"/>
    </source>
</evidence>